<reference evidence="2" key="1">
    <citation type="journal article" date="2020" name="Stud. Mycol.">
        <title>101 Dothideomycetes genomes: a test case for predicting lifestyles and emergence of pathogens.</title>
        <authorList>
            <person name="Haridas S."/>
            <person name="Albert R."/>
            <person name="Binder M."/>
            <person name="Bloem J."/>
            <person name="Labutti K."/>
            <person name="Salamov A."/>
            <person name="Andreopoulos B."/>
            <person name="Baker S."/>
            <person name="Barry K."/>
            <person name="Bills G."/>
            <person name="Bluhm B."/>
            <person name="Cannon C."/>
            <person name="Castanera R."/>
            <person name="Culley D."/>
            <person name="Daum C."/>
            <person name="Ezra D."/>
            <person name="Gonzalez J."/>
            <person name="Henrissat B."/>
            <person name="Kuo A."/>
            <person name="Liang C."/>
            <person name="Lipzen A."/>
            <person name="Lutzoni F."/>
            <person name="Magnuson J."/>
            <person name="Mondo S."/>
            <person name="Nolan M."/>
            <person name="Ohm R."/>
            <person name="Pangilinan J."/>
            <person name="Park H.-J."/>
            <person name="Ramirez L."/>
            <person name="Alfaro M."/>
            <person name="Sun H."/>
            <person name="Tritt A."/>
            <person name="Yoshinaga Y."/>
            <person name="Zwiers L.-H."/>
            <person name="Turgeon B."/>
            <person name="Goodwin S."/>
            <person name="Spatafora J."/>
            <person name="Crous P."/>
            <person name="Grigoriev I."/>
        </authorList>
    </citation>
    <scope>NUCLEOTIDE SEQUENCE</scope>
    <source>
        <strain evidence="2">CBS 116005</strain>
    </source>
</reference>
<evidence type="ECO:0000256" key="1">
    <source>
        <dbReference type="SAM" id="MobiDB-lite"/>
    </source>
</evidence>
<feature type="compositionally biased region" description="Basic residues" evidence="1">
    <location>
        <begin position="26"/>
        <end position="50"/>
    </location>
</feature>
<feature type="region of interest" description="Disordered" evidence="1">
    <location>
        <begin position="18"/>
        <end position="66"/>
    </location>
</feature>
<dbReference type="EMBL" id="ML995846">
    <property type="protein sequence ID" value="KAF2768234.1"/>
    <property type="molecule type" value="Genomic_DNA"/>
</dbReference>
<evidence type="ECO:0000313" key="2">
    <source>
        <dbReference type="EMBL" id="KAF2768234.1"/>
    </source>
</evidence>
<dbReference type="OrthoDB" id="4159781at2759"/>
<dbReference type="PANTHER" id="PTHR37540">
    <property type="entry name" value="TRANSCRIPTION FACTOR (ACR-2), PUTATIVE-RELATED-RELATED"/>
    <property type="match status" value="1"/>
</dbReference>
<gene>
    <name evidence="2" type="ORF">EJ03DRAFT_122743</name>
</gene>
<proteinExistence type="predicted"/>
<evidence type="ECO:0000313" key="3">
    <source>
        <dbReference type="Proteomes" id="UP000799436"/>
    </source>
</evidence>
<sequence>MTPSDGPSHSPRLAFLYVTNPSKASRAQRRIVKSRATQHSHRSGTRKPKARKNDSQSSNRKSSVVTTCLRDDSNCSAALVAQTAVDRKVLALQAAGTTVYHGQNTRVRLEGGHTDPFSALPVPEQPWFHWVLDYHRHIRLPLGIAVVQRSPEEALEYIDWHLRESMTEPCFFYVQLSIACTPLLAEGLVKHEITIWLRGKVTSSLNEALSSADRMNSLATVLTLCSIALHERFYGDAKMAVQVHGAAFSRLLAMKGGFQNLRVPRLLFEMLLWTSHILAADSAQETPADLLAAWASASLRRRHPGYGLSSGAERF</sequence>
<name>A0A6G1L7L3_9PEZI</name>
<feature type="compositionally biased region" description="Polar residues" evidence="1">
    <location>
        <begin position="55"/>
        <end position="66"/>
    </location>
</feature>
<accession>A0A6G1L7L3</accession>
<dbReference type="PANTHER" id="PTHR37540:SF5">
    <property type="entry name" value="TRANSCRIPTION FACTOR DOMAIN-CONTAINING PROTEIN"/>
    <property type="match status" value="1"/>
</dbReference>
<keyword evidence="3" id="KW-1185">Reference proteome</keyword>
<dbReference type="Proteomes" id="UP000799436">
    <property type="component" value="Unassembled WGS sequence"/>
</dbReference>
<dbReference type="AlphaFoldDB" id="A0A6G1L7L3"/>
<organism evidence="2 3">
    <name type="scientific">Teratosphaeria nubilosa</name>
    <dbReference type="NCBI Taxonomy" id="161662"/>
    <lineage>
        <taxon>Eukaryota</taxon>
        <taxon>Fungi</taxon>
        <taxon>Dikarya</taxon>
        <taxon>Ascomycota</taxon>
        <taxon>Pezizomycotina</taxon>
        <taxon>Dothideomycetes</taxon>
        <taxon>Dothideomycetidae</taxon>
        <taxon>Mycosphaerellales</taxon>
        <taxon>Teratosphaeriaceae</taxon>
        <taxon>Teratosphaeria</taxon>
    </lineage>
</organism>
<protein>
    <submittedName>
        <fullName evidence="2">Uncharacterized protein</fullName>
    </submittedName>
</protein>